<accession>A0A4D9EBF9</accession>
<name>A0A4D9EBF9_9SAUR</name>
<sequence>MVDLLEAVNSCVRCHRRKLDMFHLWNKRPKREKSNPRETNKALKGFVNVSTKRTQIPPMKKLVTEGLESSKAQHRIFDILRLPMYKEFPQEEVLHHLFLNQTKSLSTDQYHSPPNVQRSISLTIHKSSSHQSLGRSLADDIPCYDGTGSAVRLIRSTSMYTLGGEQQRLNESLKKCKSTTSIESCAYFQQKEEDRAWMYSKTQHCLQYLQDLLALRKKYLDSINDLKSMNMTSEISPVSTKSSKTEKKPLHPLPTRHSSKISMEKRVPQSNSDVREAIAFLDSVIADLDAERWQKVPVTDLPNVDVDFDVATSTREHSLHSNWILRAPQRHSQDALQIEAASQSKINSQRRTTGSRKRLERYPIYLPKAVEGAFSTLKFKPKSCKKD</sequence>
<organism evidence="2 3">
    <name type="scientific">Platysternon megacephalum</name>
    <name type="common">big-headed turtle</name>
    <dbReference type="NCBI Taxonomy" id="55544"/>
    <lineage>
        <taxon>Eukaryota</taxon>
        <taxon>Metazoa</taxon>
        <taxon>Chordata</taxon>
        <taxon>Craniata</taxon>
        <taxon>Vertebrata</taxon>
        <taxon>Euteleostomi</taxon>
        <taxon>Archelosauria</taxon>
        <taxon>Testudinata</taxon>
        <taxon>Testudines</taxon>
        <taxon>Cryptodira</taxon>
        <taxon>Durocryptodira</taxon>
        <taxon>Testudinoidea</taxon>
        <taxon>Platysternidae</taxon>
        <taxon>Platysternon</taxon>
    </lineage>
</organism>
<keyword evidence="3" id="KW-1185">Reference proteome</keyword>
<gene>
    <name evidence="2" type="ORF">DR999_PMT09595</name>
</gene>
<reference evidence="2 3" key="1">
    <citation type="submission" date="2019-04" db="EMBL/GenBank/DDBJ databases">
        <title>Draft genome of the big-headed turtle Platysternon megacephalum.</title>
        <authorList>
            <person name="Gong S."/>
        </authorList>
    </citation>
    <scope>NUCLEOTIDE SEQUENCE [LARGE SCALE GENOMIC DNA]</scope>
    <source>
        <strain evidence="2">DO16091913</strain>
        <tissue evidence="2">Muscle</tissue>
    </source>
</reference>
<evidence type="ECO:0000313" key="3">
    <source>
        <dbReference type="Proteomes" id="UP000297703"/>
    </source>
</evidence>
<feature type="region of interest" description="Disordered" evidence="1">
    <location>
        <begin position="234"/>
        <end position="256"/>
    </location>
</feature>
<evidence type="ECO:0000313" key="2">
    <source>
        <dbReference type="EMBL" id="TFK07547.1"/>
    </source>
</evidence>
<protein>
    <submittedName>
        <fullName evidence="2">Guanylate cyclase soluble subunit beta-2-like</fullName>
    </submittedName>
</protein>
<dbReference type="AlphaFoldDB" id="A0A4D9EBF9"/>
<proteinExistence type="predicted"/>
<dbReference type="OrthoDB" id="8784811at2759"/>
<dbReference type="EMBL" id="QXTE01000082">
    <property type="protein sequence ID" value="TFK07547.1"/>
    <property type="molecule type" value="Genomic_DNA"/>
</dbReference>
<dbReference type="Proteomes" id="UP000297703">
    <property type="component" value="Unassembled WGS sequence"/>
</dbReference>
<reference evidence="2 3" key="2">
    <citation type="submission" date="2019-04" db="EMBL/GenBank/DDBJ databases">
        <title>The genome sequence of big-headed turtle.</title>
        <authorList>
            <person name="Gong S."/>
        </authorList>
    </citation>
    <scope>NUCLEOTIDE SEQUENCE [LARGE SCALE GENOMIC DNA]</scope>
    <source>
        <strain evidence="2">DO16091913</strain>
        <tissue evidence="2">Muscle</tissue>
    </source>
</reference>
<evidence type="ECO:0000256" key="1">
    <source>
        <dbReference type="SAM" id="MobiDB-lite"/>
    </source>
</evidence>
<comment type="caution">
    <text evidence="2">The sequence shown here is derived from an EMBL/GenBank/DDBJ whole genome shotgun (WGS) entry which is preliminary data.</text>
</comment>